<name>A0ABT1U070_9GAMM</name>
<dbReference type="EMBL" id="JANIBK010000005">
    <property type="protein sequence ID" value="MCQ8127209.1"/>
    <property type="molecule type" value="Genomic_DNA"/>
</dbReference>
<keyword evidence="1" id="KW-0472">Membrane</keyword>
<proteinExistence type="predicted"/>
<dbReference type="Proteomes" id="UP001524586">
    <property type="component" value="Unassembled WGS sequence"/>
</dbReference>
<feature type="transmembrane region" description="Helical" evidence="1">
    <location>
        <begin position="219"/>
        <end position="239"/>
    </location>
</feature>
<dbReference type="InterPro" id="IPR009875">
    <property type="entry name" value="PilZ_domain"/>
</dbReference>
<organism evidence="3 4">
    <name type="scientific">Methylomonas rivi</name>
    <dbReference type="NCBI Taxonomy" id="2952226"/>
    <lineage>
        <taxon>Bacteria</taxon>
        <taxon>Pseudomonadati</taxon>
        <taxon>Pseudomonadota</taxon>
        <taxon>Gammaproteobacteria</taxon>
        <taxon>Methylococcales</taxon>
        <taxon>Methylococcaceae</taxon>
        <taxon>Methylomonas</taxon>
    </lineage>
</organism>
<feature type="transmembrane region" description="Helical" evidence="1">
    <location>
        <begin position="167"/>
        <end position="185"/>
    </location>
</feature>
<protein>
    <submittedName>
        <fullName evidence="3">PilZ domain-containing protein</fullName>
    </submittedName>
</protein>
<reference evidence="3 4" key="1">
    <citation type="submission" date="2022-07" db="EMBL/GenBank/DDBJ databases">
        <title>Methylomonas rivi sp. nov., Methylomonas rosea sp. nov., Methylomonas aureus sp. nov. and Methylomonas subterranea sp. nov., four novel methanotrophs isolated from a freshwater creek and the deep terrestrial subsurface.</title>
        <authorList>
            <person name="Abin C."/>
            <person name="Sankaranarayanan K."/>
            <person name="Garner C."/>
            <person name="Sindelar R."/>
            <person name="Kotary K."/>
            <person name="Garner R."/>
            <person name="Barclay S."/>
            <person name="Lawson P."/>
            <person name="Krumholz L."/>
        </authorList>
    </citation>
    <scope>NUCLEOTIDE SEQUENCE [LARGE SCALE GENOMIC DNA]</scope>
    <source>
        <strain evidence="3 4">WSC-6</strain>
    </source>
</reference>
<gene>
    <name evidence="3" type="ORF">NP596_01965</name>
</gene>
<feature type="transmembrane region" description="Helical" evidence="1">
    <location>
        <begin position="100"/>
        <end position="117"/>
    </location>
</feature>
<sequence>MLPASESLENDTLNVNISAGGIAFTCKEKLQAGDYLQARILLLSNMTKITTCCKVVFCKSSNPYENDRYPYLIGARFVNLAAADQDLLNSYLEKCRKQQFVLNGLLLLAIIAFLAMPDQAWDLTLALGHYLLEGTLHLLHVLFEYLEFALDHVVEHLFHTGLHQTQVIVFYILLVFASAGLYWLWRIVPPACRRFFQTLCGYYSRKRASLLYSWGEQTLGAKIGILLLGIVLTVCYGYFGI</sequence>
<keyword evidence="4" id="KW-1185">Reference proteome</keyword>
<keyword evidence="1" id="KW-1133">Transmembrane helix</keyword>
<evidence type="ECO:0000313" key="3">
    <source>
        <dbReference type="EMBL" id="MCQ8127209.1"/>
    </source>
</evidence>
<evidence type="ECO:0000259" key="2">
    <source>
        <dbReference type="Pfam" id="PF07238"/>
    </source>
</evidence>
<comment type="caution">
    <text evidence="3">The sequence shown here is derived from an EMBL/GenBank/DDBJ whole genome shotgun (WGS) entry which is preliminary data.</text>
</comment>
<keyword evidence="1" id="KW-0812">Transmembrane</keyword>
<evidence type="ECO:0000313" key="4">
    <source>
        <dbReference type="Proteomes" id="UP001524586"/>
    </source>
</evidence>
<feature type="domain" description="PilZ" evidence="2">
    <location>
        <begin position="12"/>
        <end position="93"/>
    </location>
</feature>
<accession>A0ABT1U070</accession>
<dbReference type="Gene3D" id="2.40.10.220">
    <property type="entry name" value="predicted glycosyltransferase like domains"/>
    <property type="match status" value="1"/>
</dbReference>
<evidence type="ECO:0000256" key="1">
    <source>
        <dbReference type="SAM" id="Phobius"/>
    </source>
</evidence>
<dbReference type="Pfam" id="PF07238">
    <property type="entry name" value="PilZ"/>
    <property type="match status" value="1"/>
</dbReference>